<dbReference type="PROSITE" id="PS51186">
    <property type="entry name" value="GNAT"/>
    <property type="match status" value="1"/>
</dbReference>
<reference evidence="7" key="3">
    <citation type="submission" date="2025-04" db="UniProtKB">
        <authorList>
            <consortium name="RefSeq"/>
        </authorList>
    </citation>
    <scope>IDENTIFICATION</scope>
    <source>
        <strain evidence="7">CBS 781.70</strain>
    </source>
</reference>
<comment type="similarity">
    <text evidence="1">Belongs to the acetyltransferase family. GNAT subfamily.</text>
</comment>
<protein>
    <recommendedName>
        <fullName evidence="4">N-acetyltransferase domain-containing protein</fullName>
    </recommendedName>
</protein>
<name>A0A6G1GD90_9PEZI</name>
<dbReference type="InterPro" id="IPR016181">
    <property type="entry name" value="Acyl_CoA_acyltransferase"/>
</dbReference>
<accession>A0A6G1GD90</accession>
<evidence type="ECO:0000256" key="3">
    <source>
        <dbReference type="ARBA" id="ARBA00023315"/>
    </source>
</evidence>
<dbReference type="AlphaFoldDB" id="A0A6G1GD90"/>
<feature type="domain" description="N-acetyltransferase" evidence="4">
    <location>
        <begin position="43"/>
        <end position="221"/>
    </location>
</feature>
<dbReference type="PANTHER" id="PTHR13256">
    <property type="entry name" value="N-ACETYLTRANSFERASE 9"/>
    <property type="match status" value="1"/>
</dbReference>
<keyword evidence="6" id="KW-1185">Reference proteome</keyword>
<evidence type="ECO:0000313" key="6">
    <source>
        <dbReference type="Proteomes" id="UP000504638"/>
    </source>
</evidence>
<gene>
    <name evidence="5 7" type="ORF">P152DRAFT_471257</name>
</gene>
<keyword evidence="3" id="KW-0012">Acyltransferase</keyword>
<organism evidence="5">
    <name type="scientific">Eremomyces bilateralis CBS 781.70</name>
    <dbReference type="NCBI Taxonomy" id="1392243"/>
    <lineage>
        <taxon>Eukaryota</taxon>
        <taxon>Fungi</taxon>
        <taxon>Dikarya</taxon>
        <taxon>Ascomycota</taxon>
        <taxon>Pezizomycotina</taxon>
        <taxon>Dothideomycetes</taxon>
        <taxon>Dothideomycetes incertae sedis</taxon>
        <taxon>Eremomycetales</taxon>
        <taxon>Eremomycetaceae</taxon>
        <taxon>Eremomyces</taxon>
    </lineage>
</organism>
<dbReference type="RefSeq" id="XP_033537507.1">
    <property type="nucleotide sequence ID" value="XM_033681042.1"/>
</dbReference>
<evidence type="ECO:0000313" key="7">
    <source>
        <dbReference type="RefSeq" id="XP_033537507.1"/>
    </source>
</evidence>
<dbReference type="EMBL" id="ML975151">
    <property type="protein sequence ID" value="KAF1815876.1"/>
    <property type="molecule type" value="Genomic_DNA"/>
</dbReference>
<proteinExistence type="inferred from homology"/>
<dbReference type="GeneID" id="54421612"/>
<dbReference type="InterPro" id="IPR039135">
    <property type="entry name" value="NAT9-like"/>
</dbReference>
<evidence type="ECO:0000256" key="1">
    <source>
        <dbReference type="ARBA" id="ARBA00009342"/>
    </source>
</evidence>
<sequence>MRLNENIAILSEGLVLVPYERSHVPKYHEWMQDEELQQLTASEPLTLEEEYNMQRSWRLDKDKLTFIVCLAPDLGMKEMKNTPVTEWSMPPTMIGDINMFISYDEEGDDVDTASESALLVGEIELMIAEKAFRGRGYGKRALETFIRYFMDTVHEIEMEFRSTETDTKSTEKVTRFQCLRVKIHKDNAQSIRLFQRIGFRPWSDKPNYFGEIELRMECSGLRVRMQATELDGPMAQRLTPERYPIYLKYANA</sequence>
<reference evidence="7" key="2">
    <citation type="submission" date="2020-04" db="EMBL/GenBank/DDBJ databases">
        <authorList>
            <consortium name="NCBI Genome Project"/>
        </authorList>
    </citation>
    <scope>NUCLEOTIDE SEQUENCE</scope>
    <source>
        <strain evidence="7">CBS 781.70</strain>
    </source>
</reference>
<dbReference type="InterPro" id="IPR000182">
    <property type="entry name" value="GNAT_dom"/>
</dbReference>
<evidence type="ECO:0000313" key="5">
    <source>
        <dbReference type="EMBL" id="KAF1815876.1"/>
    </source>
</evidence>
<evidence type="ECO:0000256" key="2">
    <source>
        <dbReference type="ARBA" id="ARBA00022679"/>
    </source>
</evidence>
<dbReference type="Proteomes" id="UP000504638">
    <property type="component" value="Unplaced"/>
</dbReference>
<keyword evidence="2" id="KW-0808">Transferase</keyword>
<dbReference type="PANTHER" id="PTHR13256:SF16">
    <property type="entry name" value="ALPHA_BETA-TUBULIN-N-ACETYLTRANSFERASE 9"/>
    <property type="match status" value="1"/>
</dbReference>
<dbReference type="Gene3D" id="3.40.630.30">
    <property type="match status" value="1"/>
</dbReference>
<dbReference type="SUPFAM" id="SSF55729">
    <property type="entry name" value="Acyl-CoA N-acyltransferases (Nat)"/>
    <property type="match status" value="1"/>
</dbReference>
<reference evidence="5 7" key="1">
    <citation type="submission" date="2020-01" db="EMBL/GenBank/DDBJ databases">
        <authorList>
            <consortium name="DOE Joint Genome Institute"/>
            <person name="Haridas S."/>
            <person name="Albert R."/>
            <person name="Binder M."/>
            <person name="Bloem J."/>
            <person name="Labutti K."/>
            <person name="Salamov A."/>
            <person name="Andreopoulos B."/>
            <person name="Baker S.E."/>
            <person name="Barry K."/>
            <person name="Bills G."/>
            <person name="Bluhm B.H."/>
            <person name="Cannon C."/>
            <person name="Castanera R."/>
            <person name="Culley D.E."/>
            <person name="Daum C."/>
            <person name="Ezra D."/>
            <person name="Gonzalez J.B."/>
            <person name="Henrissat B."/>
            <person name="Kuo A."/>
            <person name="Liang C."/>
            <person name="Lipzen A."/>
            <person name="Lutzoni F."/>
            <person name="Magnuson J."/>
            <person name="Mondo S."/>
            <person name="Nolan M."/>
            <person name="Ohm R."/>
            <person name="Pangilinan J."/>
            <person name="Park H.-J."/>
            <person name="Ramirez L."/>
            <person name="Alfaro M."/>
            <person name="Sun H."/>
            <person name="Tritt A."/>
            <person name="Yoshinaga Y."/>
            <person name="Zwiers L.-H."/>
            <person name="Turgeon B.G."/>
            <person name="Goodwin S.B."/>
            <person name="Spatafora J.W."/>
            <person name="Crous P.W."/>
            <person name="Grigoriev I.V."/>
        </authorList>
    </citation>
    <scope>NUCLEOTIDE SEQUENCE</scope>
    <source>
        <strain evidence="5 7">CBS 781.70</strain>
    </source>
</reference>
<dbReference type="Pfam" id="PF13302">
    <property type="entry name" value="Acetyltransf_3"/>
    <property type="match status" value="1"/>
</dbReference>
<dbReference type="GO" id="GO:0008080">
    <property type="term" value="F:N-acetyltransferase activity"/>
    <property type="evidence" value="ECO:0007669"/>
    <property type="project" value="InterPro"/>
</dbReference>
<dbReference type="OrthoDB" id="5043642at2759"/>
<evidence type="ECO:0000259" key="4">
    <source>
        <dbReference type="PROSITE" id="PS51186"/>
    </source>
</evidence>